<dbReference type="SMART" id="SM00028">
    <property type="entry name" value="TPR"/>
    <property type="match status" value="4"/>
</dbReference>
<dbReference type="SUPFAM" id="SSF53756">
    <property type="entry name" value="UDP-Glycosyltransferase/glycogen phosphorylase"/>
    <property type="match status" value="1"/>
</dbReference>
<evidence type="ECO:0008006" key="3">
    <source>
        <dbReference type="Google" id="ProtNLM"/>
    </source>
</evidence>
<accession>A0AA48KE28</accession>
<reference evidence="1" key="1">
    <citation type="journal article" date="2023" name="Int. J. Syst. Evol. Microbiol.">
        <title>Mesoterricola silvestris gen. nov., sp. nov., Mesoterricola sediminis sp. nov., Geothrix oryzae sp. nov., Geothrix edaphica sp. nov., Geothrix rubra sp. nov., and Geothrix limicola sp. nov., six novel members of Acidobacteriota isolated from soils.</title>
        <authorList>
            <person name="Itoh H."/>
            <person name="Sugisawa Y."/>
            <person name="Mise K."/>
            <person name="Xu Z."/>
            <person name="Kuniyasu M."/>
            <person name="Ushijima N."/>
            <person name="Kawano K."/>
            <person name="Kobayashi E."/>
            <person name="Shiratori Y."/>
            <person name="Masuda Y."/>
            <person name="Senoo K."/>
        </authorList>
    </citation>
    <scope>NUCLEOTIDE SEQUENCE</scope>
    <source>
        <strain evidence="1">W786</strain>
    </source>
</reference>
<protein>
    <recommendedName>
        <fullName evidence="3">Tetratricopeptide repeat protein</fullName>
    </recommendedName>
</protein>
<dbReference type="KEGG" id="msea:METESE_37890"/>
<sequence length="483" mass="53010">MSTDPATPARLAEARRLDREGQHGRAVLAYKLVLRADPGCLEAQVDLAGLLLVLGRYEESLALSREALEARPGLPAALQNLIGALLGLEQYAEAEAHCRDLLRRVPDAPAAHLGLGLGLASRDLHLEAEPHFARVLALDPGNRRARLALWTSRMKARAWDRALATWLEIAERDMTGAEAVFERGLARLTCGDLREGFRDYEARWADPPQVGPVLDLKAPRWDGTPFPGRTLLLHYEQGFGDTLMALRYAGRVKALGGAVAVQVQPQLLPVVRSCAGVDQWLVPGDPLPPHDLHLPLMSLPHVFGGEIPAEIPYLRAPAAPSEAEARVAGEGLRVGLVWAGSTGHRLDALRTLPPEALAPLFRLPGIAWHSLQVGWEGGLPDPALRDLAPWLKDFGDTARVIERLDLVLAVDTAVAHLAGALGKPVWLMLPLIADWRWRLEGESTPWYPAFRLFRQIRYGDWADVGRRVGESLNHLMNIRRGTC</sequence>
<dbReference type="AlphaFoldDB" id="A0AA48KE28"/>
<name>A0AA48KE28_9BACT</name>
<evidence type="ECO:0000313" key="1">
    <source>
        <dbReference type="EMBL" id="BDU78831.1"/>
    </source>
</evidence>
<dbReference type="InterPro" id="IPR011990">
    <property type="entry name" value="TPR-like_helical_dom_sf"/>
</dbReference>
<dbReference type="Gene3D" id="3.40.50.2000">
    <property type="entry name" value="Glycogen Phosphorylase B"/>
    <property type="match status" value="1"/>
</dbReference>
<keyword evidence="2" id="KW-1185">Reference proteome</keyword>
<dbReference type="Proteomes" id="UP001228113">
    <property type="component" value="Chromosome"/>
</dbReference>
<proteinExistence type="predicted"/>
<gene>
    <name evidence="1" type="ORF">METESE_37890</name>
</gene>
<dbReference type="RefSeq" id="WP_316410824.1">
    <property type="nucleotide sequence ID" value="NZ_AP027081.1"/>
</dbReference>
<dbReference type="Pfam" id="PF13432">
    <property type="entry name" value="TPR_16"/>
    <property type="match status" value="2"/>
</dbReference>
<dbReference type="InterPro" id="IPR019734">
    <property type="entry name" value="TPR_rpt"/>
</dbReference>
<organism evidence="1 2">
    <name type="scientific">Mesoterricola sediminis</name>
    <dbReference type="NCBI Taxonomy" id="2927980"/>
    <lineage>
        <taxon>Bacteria</taxon>
        <taxon>Pseudomonadati</taxon>
        <taxon>Acidobacteriota</taxon>
        <taxon>Holophagae</taxon>
        <taxon>Holophagales</taxon>
        <taxon>Holophagaceae</taxon>
        <taxon>Mesoterricola</taxon>
    </lineage>
</organism>
<dbReference type="Gene3D" id="1.25.40.10">
    <property type="entry name" value="Tetratricopeptide repeat domain"/>
    <property type="match status" value="1"/>
</dbReference>
<dbReference type="SUPFAM" id="SSF48452">
    <property type="entry name" value="TPR-like"/>
    <property type="match status" value="1"/>
</dbReference>
<evidence type="ECO:0000313" key="2">
    <source>
        <dbReference type="Proteomes" id="UP001228113"/>
    </source>
</evidence>
<dbReference type="EMBL" id="AP027081">
    <property type="protein sequence ID" value="BDU78831.1"/>
    <property type="molecule type" value="Genomic_DNA"/>
</dbReference>